<accession>H1FTF6</accession>
<dbReference type="Pfam" id="PF03573">
    <property type="entry name" value="OprD"/>
    <property type="match status" value="1"/>
</dbReference>
<name>B6BJM0_SULGG</name>
<dbReference type="PANTHER" id="PTHR34596:SF2">
    <property type="entry name" value="CHITOPORIN"/>
    <property type="match status" value="1"/>
</dbReference>
<gene>
    <name evidence="5" type="ORF">SMGD1_2743</name>
</gene>
<dbReference type="Proteomes" id="UP000006431">
    <property type="component" value="Unassembled WGS sequence"/>
</dbReference>
<comment type="caution">
    <text evidence="5">The sequence shown here is derived from an EMBL/GenBank/DDBJ whole genome shotgun (WGS) entry which is preliminary data.</text>
</comment>
<proteinExistence type="inferred from homology"/>
<dbReference type="PATRIC" id="fig|929558.5.peg.2733"/>
<protein>
    <submittedName>
        <fullName evidence="5">Putative outer membrane porin</fullName>
    </submittedName>
</protein>
<evidence type="ECO:0000256" key="1">
    <source>
        <dbReference type="ARBA" id="ARBA00009075"/>
    </source>
</evidence>
<keyword evidence="6" id="KW-1185">Reference proteome</keyword>
<keyword evidence="3 4" id="KW-0732">Signal</keyword>
<dbReference type="EMBL" id="AFRZ01000001">
    <property type="protein sequence ID" value="EHP31265.1"/>
    <property type="molecule type" value="Genomic_DNA"/>
</dbReference>
<evidence type="ECO:0000256" key="2">
    <source>
        <dbReference type="ARBA" id="ARBA00022448"/>
    </source>
</evidence>
<evidence type="ECO:0000313" key="5">
    <source>
        <dbReference type="EMBL" id="EHP31265.1"/>
    </source>
</evidence>
<reference evidence="5 6" key="1">
    <citation type="journal article" date="2012" name="Proc. Natl. Acad. Sci. U.S.A.">
        <title>Genome and physiology of a model Epsilonproteobacterium responsible for sulfide detoxification in marine oxygen depletion zones.</title>
        <authorList>
            <person name="Grote J."/>
            <person name="Schott T."/>
            <person name="Bruckner C.G."/>
            <person name="Glockner F.O."/>
            <person name="Jost G."/>
            <person name="Teeling H."/>
            <person name="Labrenz M."/>
            <person name="Jurgens K."/>
        </authorList>
    </citation>
    <scope>NUCLEOTIDE SEQUENCE [LARGE SCALE GENOMIC DNA]</scope>
    <source>
        <strain evidence="5 6">GD1</strain>
    </source>
</reference>
<evidence type="ECO:0000256" key="4">
    <source>
        <dbReference type="SAM" id="SignalP"/>
    </source>
</evidence>
<feature type="signal peptide" evidence="4">
    <location>
        <begin position="1"/>
        <end position="18"/>
    </location>
</feature>
<evidence type="ECO:0000313" key="6">
    <source>
        <dbReference type="Proteomes" id="UP000006431"/>
    </source>
</evidence>
<keyword evidence="2" id="KW-0813">Transport</keyword>
<dbReference type="InterPro" id="IPR023614">
    <property type="entry name" value="Porin_dom_sf"/>
</dbReference>
<dbReference type="HOGENOM" id="CLU_598416_0_0_7"/>
<organism evidence="5 6">
    <name type="scientific">Sulfurimonas gotlandica (strain DSM 19862 / JCM 16533 / GD1)</name>
    <dbReference type="NCBI Taxonomy" id="929558"/>
    <lineage>
        <taxon>Bacteria</taxon>
        <taxon>Pseudomonadati</taxon>
        <taxon>Campylobacterota</taxon>
        <taxon>Epsilonproteobacteria</taxon>
        <taxon>Campylobacterales</taxon>
        <taxon>Sulfurimonadaceae</taxon>
        <taxon>Sulfurimonas</taxon>
    </lineage>
</organism>
<sequence>MLRTIILLSCLLSINALASNDKNINSDDTQYEAPRLAGDSLAIKPLVKSVSQQTVSLSDMFKNGNFKGLIRYSAQHRDTNYRSRESSAITNSVQQYSAIGGYLGYETAKFNNISLGATFYTAQKIGNNPDDRLGLGGLNEDGGTANSYAVLGEAYIKYRTEEHYLHYGRREMPDYRFVSLSNIRFSPYTHEGTTYENTMYDGLKLNLGYINSQKARNAEDFQDMVRSARVNESSIRGSYNPSNYTSGSYSGANKSMAMIGLALNKNGLSMEVWDYYVSDFVNTLYLYGDYNFKISKEFTLTTAAQYAKQQDVGNHVAGNIDTSFYGLKIQGAFKNGITLFGAYNNVAYNEKSYDGGTIFVRWGTPQMFNSFQVQDSEIAGTKSIGVGAQFELGRLGLIDNTVIRFRYANYDMPDSVNDRDAAQDRSEATFDFRYSFTKNDGFGIFTEMKGLSIQFRIAYDDFKTDYDYAAYIAKHGVSFSKVTDDFVDTRLYIDYMF</sequence>
<feature type="chain" id="PRO_5002843108" evidence="4">
    <location>
        <begin position="19"/>
        <end position="497"/>
    </location>
</feature>
<dbReference type="STRING" id="929558.SMGD1_2743"/>
<accession>B6BJM0</accession>
<dbReference type="eggNOG" id="COG3203">
    <property type="taxonomic scope" value="Bacteria"/>
</dbReference>
<dbReference type="GO" id="GO:0015288">
    <property type="term" value="F:porin activity"/>
    <property type="evidence" value="ECO:0007669"/>
    <property type="project" value="TreeGrafter"/>
</dbReference>
<dbReference type="GO" id="GO:0016020">
    <property type="term" value="C:membrane"/>
    <property type="evidence" value="ECO:0007669"/>
    <property type="project" value="InterPro"/>
</dbReference>
<dbReference type="Gene3D" id="2.40.160.10">
    <property type="entry name" value="Porin"/>
    <property type="match status" value="1"/>
</dbReference>
<dbReference type="RefSeq" id="WP_008337613.1">
    <property type="nucleotide sequence ID" value="NZ_AFRZ01000001.1"/>
</dbReference>
<dbReference type="AlphaFoldDB" id="B6BJM0"/>
<evidence type="ECO:0000256" key="3">
    <source>
        <dbReference type="ARBA" id="ARBA00022729"/>
    </source>
</evidence>
<comment type="similarity">
    <text evidence="1">Belongs to the outer membrane porin (Opr) (TC 1.B.25) family.</text>
</comment>
<dbReference type="OrthoDB" id="5319022at2"/>
<dbReference type="InterPro" id="IPR005318">
    <property type="entry name" value="OM_porin_bac"/>
</dbReference>
<dbReference type="PANTHER" id="PTHR34596">
    <property type="entry name" value="CHITOPORIN"/>
    <property type="match status" value="1"/>
</dbReference>